<dbReference type="InterPro" id="IPR044730">
    <property type="entry name" value="RNase_H-like_dom_plant"/>
</dbReference>
<protein>
    <recommendedName>
        <fullName evidence="1">RNase H type-1 domain-containing protein</fullName>
    </recommendedName>
</protein>
<evidence type="ECO:0000313" key="3">
    <source>
        <dbReference type="Proteomes" id="UP001231189"/>
    </source>
</evidence>
<keyword evidence="3" id="KW-1185">Reference proteome</keyword>
<sequence>MVLSWVQRRPSMTVSRILVPLEALACREALDVAADLLLGPILVASDCLEVVKGLHEENVGVGIILREFKDRARRQGDTTFKHESREANVEAYRLARFASSLPVGRHVWLTEPPVDLNMPVTLNFSE</sequence>
<dbReference type="GO" id="GO:0004523">
    <property type="term" value="F:RNA-DNA hybrid ribonuclease activity"/>
    <property type="evidence" value="ECO:0007669"/>
    <property type="project" value="InterPro"/>
</dbReference>
<dbReference type="Gene3D" id="3.30.420.10">
    <property type="entry name" value="Ribonuclease H-like superfamily/Ribonuclease H"/>
    <property type="match status" value="1"/>
</dbReference>
<dbReference type="Proteomes" id="UP001231189">
    <property type="component" value="Unassembled WGS sequence"/>
</dbReference>
<accession>A0AAD8WBM3</accession>
<dbReference type="AlphaFoldDB" id="A0AAD8WBM3"/>
<evidence type="ECO:0000313" key="2">
    <source>
        <dbReference type="EMBL" id="KAK1648137.1"/>
    </source>
</evidence>
<evidence type="ECO:0000259" key="1">
    <source>
        <dbReference type="Pfam" id="PF13456"/>
    </source>
</evidence>
<dbReference type="GO" id="GO:0003676">
    <property type="term" value="F:nucleic acid binding"/>
    <property type="evidence" value="ECO:0007669"/>
    <property type="project" value="InterPro"/>
</dbReference>
<dbReference type="InterPro" id="IPR036397">
    <property type="entry name" value="RNaseH_sf"/>
</dbReference>
<name>A0AAD8WBM3_LOLMU</name>
<dbReference type="CDD" id="cd06222">
    <property type="entry name" value="RNase_H_like"/>
    <property type="match status" value="1"/>
</dbReference>
<reference evidence="2" key="1">
    <citation type="submission" date="2023-07" db="EMBL/GenBank/DDBJ databases">
        <title>A chromosome-level genome assembly of Lolium multiflorum.</title>
        <authorList>
            <person name="Chen Y."/>
            <person name="Copetti D."/>
            <person name="Kolliker R."/>
            <person name="Studer B."/>
        </authorList>
    </citation>
    <scope>NUCLEOTIDE SEQUENCE</scope>
    <source>
        <strain evidence="2">02402/16</strain>
        <tissue evidence="2">Leaf</tissue>
    </source>
</reference>
<dbReference type="Pfam" id="PF13456">
    <property type="entry name" value="RVT_3"/>
    <property type="match status" value="1"/>
</dbReference>
<gene>
    <name evidence="2" type="ORF">QYE76_065942</name>
</gene>
<comment type="caution">
    <text evidence="2">The sequence shown here is derived from an EMBL/GenBank/DDBJ whole genome shotgun (WGS) entry which is preliminary data.</text>
</comment>
<dbReference type="EMBL" id="JAUUTY010000004">
    <property type="protein sequence ID" value="KAK1648137.1"/>
    <property type="molecule type" value="Genomic_DNA"/>
</dbReference>
<proteinExistence type="predicted"/>
<dbReference type="InterPro" id="IPR002156">
    <property type="entry name" value="RNaseH_domain"/>
</dbReference>
<organism evidence="2 3">
    <name type="scientific">Lolium multiflorum</name>
    <name type="common">Italian ryegrass</name>
    <name type="synonym">Lolium perenne subsp. multiflorum</name>
    <dbReference type="NCBI Taxonomy" id="4521"/>
    <lineage>
        <taxon>Eukaryota</taxon>
        <taxon>Viridiplantae</taxon>
        <taxon>Streptophyta</taxon>
        <taxon>Embryophyta</taxon>
        <taxon>Tracheophyta</taxon>
        <taxon>Spermatophyta</taxon>
        <taxon>Magnoliopsida</taxon>
        <taxon>Liliopsida</taxon>
        <taxon>Poales</taxon>
        <taxon>Poaceae</taxon>
        <taxon>BOP clade</taxon>
        <taxon>Pooideae</taxon>
        <taxon>Poodae</taxon>
        <taxon>Poeae</taxon>
        <taxon>Poeae Chloroplast Group 2 (Poeae type)</taxon>
        <taxon>Loliodinae</taxon>
        <taxon>Loliinae</taxon>
        <taxon>Lolium</taxon>
    </lineage>
</organism>
<feature type="domain" description="RNase H type-1" evidence="1">
    <location>
        <begin position="22"/>
        <end position="98"/>
    </location>
</feature>